<dbReference type="EMBL" id="MU004230">
    <property type="protein sequence ID" value="KAF2674828.1"/>
    <property type="molecule type" value="Genomic_DNA"/>
</dbReference>
<reference evidence="2" key="1">
    <citation type="journal article" date="2020" name="Stud. Mycol.">
        <title>101 Dothideomycetes genomes: a test case for predicting lifestyles and emergence of pathogens.</title>
        <authorList>
            <person name="Haridas S."/>
            <person name="Albert R."/>
            <person name="Binder M."/>
            <person name="Bloem J."/>
            <person name="Labutti K."/>
            <person name="Salamov A."/>
            <person name="Andreopoulos B."/>
            <person name="Baker S."/>
            <person name="Barry K."/>
            <person name="Bills G."/>
            <person name="Bluhm B."/>
            <person name="Cannon C."/>
            <person name="Castanera R."/>
            <person name="Culley D."/>
            <person name="Daum C."/>
            <person name="Ezra D."/>
            <person name="Gonzalez J."/>
            <person name="Henrissat B."/>
            <person name="Kuo A."/>
            <person name="Liang C."/>
            <person name="Lipzen A."/>
            <person name="Lutzoni F."/>
            <person name="Magnuson J."/>
            <person name="Mondo S."/>
            <person name="Nolan M."/>
            <person name="Ohm R."/>
            <person name="Pangilinan J."/>
            <person name="Park H.-J."/>
            <person name="Ramirez L."/>
            <person name="Alfaro M."/>
            <person name="Sun H."/>
            <person name="Tritt A."/>
            <person name="Yoshinaga Y."/>
            <person name="Zwiers L.-H."/>
            <person name="Turgeon B."/>
            <person name="Goodwin S."/>
            <person name="Spatafora J."/>
            <person name="Crous P."/>
            <person name="Grigoriev I."/>
        </authorList>
    </citation>
    <scope>NUCLEOTIDE SEQUENCE</scope>
    <source>
        <strain evidence="2">CBS 115976</strain>
    </source>
</reference>
<dbReference type="OrthoDB" id="252265at2759"/>
<organism evidence="2 3">
    <name type="scientific">Microthyrium microscopicum</name>
    <dbReference type="NCBI Taxonomy" id="703497"/>
    <lineage>
        <taxon>Eukaryota</taxon>
        <taxon>Fungi</taxon>
        <taxon>Dikarya</taxon>
        <taxon>Ascomycota</taxon>
        <taxon>Pezizomycotina</taxon>
        <taxon>Dothideomycetes</taxon>
        <taxon>Dothideomycetes incertae sedis</taxon>
        <taxon>Microthyriales</taxon>
        <taxon>Microthyriaceae</taxon>
        <taxon>Microthyrium</taxon>
    </lineage>
</organism>
<gene>
    <name evidence="2" type="ORF">BT63DRAFT_449821</name>
</gene>
<dbReference type="InterPro" id="IPR002125">
    <property type="entry name" value="CMP_dCMP_dom"/>
</dbReference>
<dbReference type="GO" id="GO:0003824">
    <property type="term" value="F:catalytic activity"/>
    <property type="evidence" value="ECO:0007669"/>
    <property type="project" value="InterPro"/>
</dbReference>
<dbReference type="AlphaFoldDB" id="A0A6A6UUT2"/>
<dbReference type="Pfam" id="PF18785">
    <property type="entry name" value="Inv-AAD"/>
    <property type="match status" value="1"/>
</dbReference>
<evidence type="ECO:0000259" key="1">
    <source>
        <dbReference type="PROSITE" id="PS51747"/>
    </source>
</evidence>
<dbReference type="Proteomes" id="UP000799302">
    <property type="component" value="Unassembled WGS sequence"/>
</dbReference>
<dbReference type="PROSITE" id="PS51747">
    <property type="entry name" value="CYT_DCMP_DEAMINASES_2"/>
    <property type="match status" value="1"/>
</dbReference>
<dbReference type="GO" id="GO:0006139">
    <property type="term" value="P:nucleobase-containing compound metabolic process"/>
    <property type="evidence" value="ECO:0007669"/>
    <property type="project" value="UniProtKB-ARBA"/>
</dbReference>
<dbReference type="InterPro" id="IPR016193">
    <property type="entry name" value="Cytidine_deaminase-like"/>
</dbReference>
<feature type="domain" description="CMP/dCMP-type deaminase" evidence="1">
    <location>
        <begin position="63"/>
        <end position="192"/>
    </location>
</feature>
<name>A0A6A6UUT2_9PEZI</name>
<sequence>MRATRERCVKVASSHLEAQIAFKVTSPGFSAVYLFTIISNFHLSTFSTSSSGLTFAMDDDTTNKHLRYLSEALELAKKSPPKPTNFCVGALLLDTVNDKVLSTGYTLELPGNTHAEQCCLSKLAQEHNLSEEEVGKIIPEHAVLYTTMEPCFVRLSGNLPCVQRVLQTSSNGYHGIKSVVCGVKEPETFVGENKGRKALADGGVDVIYVTGLEDEILKVATAGHRESS</sequence>
<dbReference type="SUPFAM" id="SSF53927">
    <property type="entry name" value="Cytidine deaminase-like"/>
    <property type="match status" value="1"/>
</dbReference>
<evidence type="ECO:0000313" key="3">
    <source>
        <dbReference type="Proteomes" id="UP000799302"/>
    </source>
</evidence>
<keyword evidence="3" id="KW-1185">Reference proteome</keyword>
<accession>A0A6A6UUT2</accession>
<proteinExistence type="predicted"/>
<dbReference type="Gene3D" id="3.40.140.10">
    <property type="entry name" value="Cytidine Deaminase, domain 2"/>
    <property type="match status" value="1"/>
</dbReference>
<evidence type="ECO:0000313" key="2">
    <source>
        <dbReference type="EMBL" id="KAF2674828.1"/>
    </source>
</evidence>
<protein>
    <submittedName>
        <fullName evidence="2">Cytidine deaminase-like protein</fullName>
    </submittedName>
</protein>